<proteinExistence type="predicted"/>
<evidence type="ECO:0000313" key="3">
    <source>
        <dbReference type="Proteomes" id="UP001465668"/>
    </source>
</evidence>
<feature type="compositionally biased region" description="Polar residues" evidence="1">
    <location>
        <begin position="473"/>
        <end position="489"/>
    </location>
</feature>
<feature type="compositionally biased region" description="Low complexity" evidence="1">
    <location>
        <begin position="811"/>
        <end position="828"/>
    </location>
</feature>
<gene>
    <name evidence="2" type="ORF">SCAR479_09743</name>
</gene>
<dbReference type="Proteomes" id="UP001465668">
    <property type="component" value="Unassembled WGS sequence"/>
</dbReference>
<feature type="compositionally biased region" description="Basic and acidic residues" evidence="1">
    <location>
        <begin position="796"/>
        <end position="810"/>
    </location>
</feature>
<feature type="region of interest" description="Disordered" evidence="1">
    <location>
        <begin position="473"/>
        <end position="493"/>
    </location>
</feature>
<feature type="compositionally biased region" description="Basic and acidic residues" evidence="1">
    <location>
        <begin position="223"/>
        <end position="232"/>
    </location>
</feature>
<evidence type="ECO:0000313" key="2">
    <source>
        <dbReference type="EMBL" id="KAK9773599.1"/>
    </source>
</evidence>
<feature type="region of interest" description="Disordered" evidence="1">
    <location>
        <begin position="637"/>
        <end position="669"/>
    </location>
</feature>
<feature type="region of interest" description="Disordered" evidence="1">
    <location>
        <begin position="421"/>
        <end position="449"/>
    </location>
</feature>
<organism evidence="2 3">
    <name type="scientific">Seiridium cardinale</name>
    <dbReference type="NCBI Taxonomy" id="138064"/>
    <lineage>
        <taxon>Eukaryota</taxon>
        <taxon>Fungi</taxon>
        <taxon>Dikarya</taxon>
        <taxon>Ascomycota</taxon>
        <taxon>Pezizomycotina</taxon>
        <taxon>Sordariomycetes</taxon>
        <taxon>Xylariomycetidae</taxon>
        <taxon>Amphisphaeriales</taxon>
        <taxon>Sporocadaceae</taxon>
        <taxon>Seiridium</taxon>
    </lineage>
</organism>
<name>A0ABR2XIE8_9PEZI</name>
<feature type="region of interest" description="Disordered" evidence="1">
    <location>
        <begin position="545"/>
        <end position="580"/>
    </location>
</feature>
<feature type="compositionally biased region" description="Polar residues" evidence="1">
    <location>
        <begin position="19"/>
        <end position="28"/>
    </location>
</feature>
<evidence type="ECO:0000256" key="1">
    <source>
        <dbReference type="SAM" id="MobiDB-lite"/>
    </source>
</evidence>
<feature type="region of interest" description="Disordered" evidence="1">
    <location>
        <begin position="205"/>
        <end position="242"/>
    </location>
</feature>
<feature type="compositionally biased region" description="Low complexity" evidence="1">
    <location>
        <begin position="205"/>
        <end position="221"/>
    </location>
</feature>
<feature type="compositionally biased region" description="Polar residues" evidence="1">
    <location>
        <begin position="141"/>
        <end position="150"/>
    </location>
</feature>
<feature type="region of interest" description="Disordered" evidence="1">
    <location>
        <begin position="790"/>
        <end position="863"/>
    </location>
</feature>
<feature type="region of interest" description="Disordered" evidence="1">
    <location>
        <begin position="1"/>
        <end position="102"/>
    </location>
</feature>
<reference evidence="2 3" key="1">
    <citation type="submission" date="2024-02" db="EMBL/GenBank/DDBJ databases">
        <title>First draft genome assembly of two strains of Seiridium cardinale.</title>
        <authorList>
            <person name="Emiliani G."/>
            <person name="Scali E."/>
        </authorList>
    </citation>
    <scope>NUCLEOTIDE SEQUENCE [LARGE SCALE GENOMIC DNA]</scope>
    <source>
        <strain evidence="2 3">BM-138-000479</strain>
    </source>
</reference>
<keyword evidence="3" id="KW-1185">Reference proteome</keyword>
<accession>A0ABR2XIE8</accession>
<feature type="compositionally biased region" description="Basic and acidic residues" evidence="1">
    <location>
        <begin position="78"/>
        <end position="98"/>
    </location>
</feature>
<feature type="compositionally biased region" description="Polar residues" evidence="1">
    <location>
        <begin position="436"/>
        <end position="447"/>
    </location>
</feature>
<evidence type="ECO:0008006" key="4">
    <source>
        <dbReference type="Google" id="ProtNLM"/>
    </source>
</evidence>
<dbReference type="EMBL" id="JARVKM010000049">
    <property type="protein sequence ID" value="KAK9773599.1"/>
    <property type="molecule type" value="Genomic_DNA"/>
</dbReference>
<feature type="compositionally biased region" description="Basic and acidic residues" evidence="1">
    <location>
        <begin position="40"/>
        <end position="67"/>
    </location>
</feature>
<feature type="region of interest" description="Disordered" evidence="1">
    <location>
        <begin position="120"/>
        <end position="172"/>
    </location>
</feature>
<sequence>MVEDNIEQGPLSPAFGTFESLQSQSNSIRRARPPNIVIGDENRVPLRPDPRSPDSRSEKLAKRESKIGLRSIFGRPKSTKDKDDKDLDASTSSRERSRSGGIRASLAEISNWPYSLQSSRSDLALSSPPPPTSSRSTTSPGLHSQTSASRLRQHGGGSSKPLPATPSPTPGSWMPSPLFQVYPQAIKHATLPACTASLETLAKLSSSNRNSLSSREGPAPEEGGEKREEKGPKLHQRNGGSRSILNWTTRTYALVTSGYLLQYAGDGAFDRLPEKVLRLSKDSAAFASDLIPGRHWVIQVVSSLDGNGTPATESRSFISKLALRGTEKKHVSTLLMVFESAGDMDNWLAILRREIEELGGKKQLTETGELKKVDANGQLRTTPSQRTIVVRDPERFSTMVHQDFAWANDHALKERDHGLPAIPSAEVSPEFPVDDGSTTESHYSSDGQHLDSLRESTNRLSCISIGQRTYVTSANSSPACSPTRASFSSHPDDSKVTYENHLEVRLRPNAQAISVRRQSMQTMIPDFDADLDQSSRRHSAISTITNSSEGHRRQSVPNFSKRFSGLKPTTEDNPAEEVSEPLTTVVVEPEPATKPSRKPPPTALVMSRPLSTVMDMPTPRSPLSPFTARSIDAMQDSKSVVDAPAPTSTGSTLTLDEAKSQSRGTQRTSINLRMAAKRLSTPQMSLDSRTAPRRFVSMTSLRTPAGDPAESASEAPRFILSSSVAARKAQFESASNANQELPRSFSSLGAYKLDRNPATTPLAKVPSYKRSTFLAEDSSFRQAHHSFAQAEAKSNMNHDTDLSRGDKSDSPELQSPPLSPNSLLNANLRAKSSLGRRSMPQLAEGPPLAPPPTRALPPIPKRI</sequence>
<comment type="caution">
    <text evidence="2">The sequence shown here is derived from an EMBL/GenBank/DDBJ whole genome shotgun (WGS) entry which is preliminary data.</text>
</comment>
<feature type="compositionally biased region" description="Pro residues" evidence="1">
    <location>
        <begin position="847"/>
        <end position="863"/>
    </location>
</feature>
<protein>
    <recommendedName>
        <fullName evidence="4">PH domain-containing protein</fullName>
    </recommendedName>
</protein>